<accession>A0A8T2JGN0</accession>
<keyword evidence="4" id="KW-1185">Reference proteome</keyword>
<organism evidence="3 4">
    <name type="scientific">Hymenochirus boettgeri</name>
    <name type="common">Congo dwarf clawed frog</name>
    <dbReference type="NCBI Taxonomy" id="247094"/>
    <lineage>
        <taxon>Eukaryota</taxon>
        <taxon>Metazoa</taxon>
        <taxon>Chordata</taxon>
        <taxon>Craniata</taxon>
        <taxon>Vertebrata</taxon>
        <taxon>Euteleostomi</taxon>
        <taxon>Amphibia</taxon>
        <taxon>Batrachia</taxon>
        <taxon>Anura</taxon>
        <taxon>Pipoidea</taxon>
        <taxon>Pipidae</taxon>
        <taxon>Pipinae</taxon>
        <taxon>Hymenochirus</taxon>
    </lineage>
</organism>
<dbReference type="SMART" id="SM00093">
    <property type="entry name" value="SERPIN"/>
    <property type="match status" value="1"/>
</dbReference>
<dbReference type="InterPro" id="IPR023796">
    <property type="entry name" value="Serpin_dom"/>
</dbReference>
<sequence>MFLVRHCLQSDSSFIGKVRNSYLIPELQDFWMEKNRKIAVPMLMVSGKFLYKNDSILNQLILRIPLSENNFMLLIQPVNGNTLETIESSLSWDSFLKWLENVSFRYINLYLPKIEIEGTYDIQEILNNMELSYLLGKKADLRKITNKNLTVGKVINKVHFQLEDSDMYPNNTTDFPLNNDDQIQPLEIKLVNPFFFVVYEGISKALVFVARVENPLKTTLKKKKS</sequence>
<dbReference type="Proteomes" id="UP000812440">
    <property type="component" value="Chromosome 5"/>
</dbReference>
<dbReference type="Gene3D" id="2.10.310.10">
    <property type="entry name" value="Serpins superfamily"/>
    <property type="match status" value="1"/>
</dbReference>
<evidence type="ECO:0000313" key="3">
    <source>
        <dbReference type="EMBL" id="KAG8444329.1"/>
    </source>
</evidence>
<dbReference type="Pfam" id="PF00079">
    <property type="entry name" value="Serpin"/>
    <property type="match status" value="1"/>
</dbReference>
<name>A0A8T2JGN0_9PIPI</name>
<feature type="domain" description="Serpin" evidence="2">
    <location>
        <begin position="1"/>
        <end position="215"/>
    </location>
</feature>
<protein>
    <recommendedName>
        <fullName evidence="2">Serpin domain-containing protein</fullName>
    </recommendedName>
</protein>
<dbReference type="GO" id="GO:0004867">
    <property type="term" value="F:serine-type endopeptidase inhibitor activity"/>
    <property type="evidence" value="ECO:0007669"/>
    <property type="project" value="InterPro"/>
</dbReference>
<dbReference type="Gene3D" id="2.30.39.10">
    <property type="entry name" value="Alpha-1-antitrypsin, domain 1"/>
    <property type="match status" value="1"/>
</dbReference>
<dbReference type="InterPro" id="IPR000215">
    <property type="entry name" value="Serpin_fam"/>
</dbReference>
<comment type="caution">
    <text evidence="3">The sequence shown here is derived from an EMBL/GenBank/DDBJ whole genome shotgun (WGS) entry which is preliminary data.</text>
</comment>
<dbReference type="SUPFAM" id="SSF56574">
    <property type="entry name" value="Serpins"/>
    <property type="match status" value="1"/>
</dbReference>
<dbReference type="EMBL" id="JAACNH010000004">
    <property type="protein sequence ID" value="KAG8444329.1"/>
    <property type="molecule type" value="Genomic_DNA"/>
</dbReference>
<dbReference type="InterPro" id="IPR042185">
    <property type="entry name" value="Serpin_sf_2"/>
</dbReference>
<dbReference type="PANTHER" id="PTHR11461:SF13">
    <property type="entry name" value="ANGIOTENSINOGEN"/>
    <property type="match status" value="1"/>
</dbReference>
<dbReference type="PANTHER" id="PTHR11461">
    <property type="entry name" value="SERINE PROTEASE INHIBITOR, SERPIN"/>
    <property type="match status" value="1"/>
</dbReference>
<dbReference type="OrthoDB" id="7817921at2759"/>
<dbReference type="AlphaFoldDB" id="A0A8T2JGN0"/>
<dbReference type="InterPro" id="IPR036186">
    <property type="entry name" value="Serpin_sf"/>
</dbReference>
<gene>
    <name evidence="3" type="ORF">GDO86_009495</name>
</gene>
<comment type="similarity">
    <text evidence="1">Belongs to the serpin family.</text>
</comment>
<dbReference type="GO" id="GO:0042981">
    <property type="term" value="P:regulation of apoptotic process"/>
    <property type="evidence" value="ECO:0007669"/>
    <property type="project" value="TreeGrafter"/>
</dbReference>
<proteinExistence type="inferred from homology"/>
<evidence type="ECO:0000256" key="1">
    <source>
        <dbReference type="RuleBase" id="RU000411"/>
    </source>
</evidence>
<evidence type="ECO:0000313" key="4">
    <source>
        <dbReference type="Proteomes" id="UP000812440"/>
    </source>
</evidence>
<evidence type="ECO:0000259" key="2">
    <source>
        <dbReference type="SMART" id="SM00093"/>
    </source>
</evidence>
<dbReference type="GO" id="GO:0005615">
    <property type="term" value="C:extracellular space"/>
    <property type="evidence" value="ECO:0007669"/>
    <property type="project" value="InterPro"/>
</dbReference>
<reference evidence="3" key="1">
    <citation type="thesis" date="2020" institute="ProQuest LLC" country="789 East Eisenhower Parkway, Ann Arbor, MI, USA">
        <title>Comparative Genomics and Chromosome Evolution.</title>
        <authorList>
            <person name="Mudd A.B."/>
        </authorList>
    </citation>
    <scope>NUCLEOTIDE SEQUENCE</scope>
    <source>
        <strain evidence="3">Female2</strain>
        <tissue evidence="3">Blood</tissue>
    </source>
</reference>